<proteinExistence type="inferred from homology"/>
<feature type="transmembrane region" description="Helical" evidence="12">
    <location>
        <begin position="56"/>
        <end position="76"/>
    </location>
</feature>
<evidence type="ECO:0000256" key="6">
    <source>
        <dbReference type="ARBA" id="ARBA00022597"/>
    </source>
</evidence>
<dbReference type="EMBL" id="CATQJL010000223">
    <property type="protein sequence ID" value="CAJ0597412.1"/>
    <property type="molecule type" value="Genomic_DNA"/>
</dbReference>
<feature type="transmembrane region" description="Helical" evidence="12">
    <location>
        <begin position="21"/>
        <end position="44"/>
    </location>
</feature>
<comment type="caution">
    <text evidence="13">The sequence shown here is derived from an EMBL/GenBank/DDBJ whole genome shotgun (WGS) entry which is preliminary data.</text>
</comment>
<evidence type="ECO:0000256" key="12">
    <source>
        <dbReference type="RuleBase" id="RU910715"/>
    </source>
</evidence>
<evidence type="ECO:0000256" key="8">
    <source>
        <dbReference type="ARBA" id="ARBA00022737"/>
    </source>
</evidence>
<dbReference type="AlphaFoldDB" id="A0AA36M556"/>
<organism evidence="13 14">
    <name type="scientific">Cylicocyclus nassatus</name>
    <name type="common">Nematode worm</name>
    <dbReference type="NCBI Taxonomy" id="53992"/>
    <lineage>
        <taxon>Eukaryota</taxon>
        <taxon>Metazoa</taxon>
        <taxon>Ecdysozoa</taxon>
        <taxon>Nematoda</taxon>
        <taxon>Chromadorea</taxon>
        <taxon>Rhabditida</taxon>
        <taxon>Rhabditina</taxon>
        <taxon>Rhabditomorpha</taxon>
        <taxon>Strongyloidea</taxon>
        <taxon>Strongylidae</taxon>
        <taxon>Cylicocyclus</taxon>
    </lineage>
</organism>
<feature type="transmembrane region" description="Helical" evidence="12">
    <location>
        <begin position="200"/>
        <end position="221"/>
    </location>
</feature>
<accession>A0AA36M556</accession>
<evidence type="ECO:0000256" key="1">
    <source>
        <dbReference type="ARBA" id="ARBA00004651"/>
    </source>
</evidence>
<dbReference type="PANTHER" id="PTHR10791:SF112">
    <property type="entry name" value="SUGAR TRANSPORTER SWEET1"/>
    <property type="match status" value="1"/>
</dbReference>
<evidence type="ECO:0000256" key="7">
    <source>
        <dbReference type="ARBA" id="ARBA00022692"/>
    </source>
</evidence>
<dbReference type="Proteomes" id="UP001176961">
    <property type="component" value="Unassembled WGS sequence"/>
</dbReference>
<dbReference type="PANTHER" id="PTHR10791">
    <property type="entry name" value="RAG1-ACTIVATING PROTEIN 1"/>
    <property type="match status" value="1"/>
</dbReference>
<keyword evidence="14" id="KW-1185">Reference proteome</keyword>
<comment type="similarity">
    <text evidence="3 12">Belongs to the SWEET sugar transporter family.</text>
</comment>
<dbReference type="GO" id="GO:0005886">
    <property type="term" value="C:plasma membrane"/>
    <property type="evidence" value="ECO:0007669"/>
    <property type="project" value="UniProtKB-SubCell"/>
</dbReference>
<keyword evidence="7 12" id="KW-0812">Transmembrane</keyword>
<sequence>MATIGDHDIFFESLMTLADDVLPYLSFSAICSTIGLFLCGLQICQRIHERGNTEGTGSGPFLITFLSCAFWLQYGALKRDNVVIFVNVAGFFLEACYLAYYYRKTRQPRLLRKVIAAELAAIAAMLYVVNYGGLRDNGREWLGMICVVMNIASIGSPLFQIGQVIRTKNSESMPLPLCLACFAVSLQWLCYGILVKDFYIQVPNYVATLLSTIQLSLFVIYPRRPTFVQLQADNHSV</sequence>
<evidence type="ECO:0000256" key="5">
    <source>
        <dbReference type="ARBA" id="ARBA00022475"/>
    </source>
</evidence>
<evidence type="ECO:0000256" key="11">
    <source>
        <dbReference type="ARBA" id="ARBA00023136"/>
    </source>
</evidence>
<dbReference type="InterPro" id="IPR004316">
    <property type="entry name" value="SWEET_rpt"/>
</dbReference>
<feature type="transmembrane region" description="Helical" evidence="12">
    <location>
        <begin position="141"/>
        <end position="161"/>
    </location>
</feature>
<evidence type="ECO:0000256" key="9">
    <source>
        <dbReference type="ARBA" id="ARBA00022989"/>
    </source>
</evidence>
<evidence type="ECO:0000256" key="2">
    <source>
        <dbReference type="ARBA" id="ARBA00004653"/>
    </source>
</evidence>
<dbReference type="GO" id="GO:0000139">
    <property type="term" value="C:Golgi membrane"/>
    <property type="evidence" value="ECO:0007669"/>
    <property type="project" value="UniProtKB-SubCell"/>
</dbReference>
<feature type="transmembrane region" description="Helical" evidence="12">
    <location>
        <begin position="173"/>
        <end position="194"/>
    </location>
</feature>
<evidence type="ECO:0000256" key="10">
    <source>
        <dbReference type="ARBA" id="ARBA00023034"/>
    </source>
</evidence>
<feature type="transmembrane region" description="Helical" evidence="12">
    <location>
        <begin position="82"/>
        <end position="103"/>
    </location>
</feature>
<name>A0AA36M556_CYLNA</name>
<evidence type="ECO:0000313" key="13">
    <source>
        <dbReference type="EMBL" id="CAJ0597412.1"/>
    </source>
</evidence>
<evidence type="ECO:0000256" key="3">
    <source>
        <dbReference type="ARBA" id="ARBA00007809"/>
    </source>
</evidence>
<evidence type="ECO:0000313" key="14">
    <source>
        <dbReference type="Proteomes" id="UP001176961"/>
    </source>
</evidence>
<keyword evidence="8" id="KW-0677">Repeat</keyword>
<dbReference type="Pfam" id="PF03083">
    <property type="entry name" value="MtN3_slv"/>
    <property type="match status" value="2"/>
</dbReference>
<gene>
    <name evidence="13" type="ORF">CYNAS_LOCUS9395</name>
</gene>
<dbReference type="InterPro" id="IPR047664">
    <property type="entry name" value="SWEET"/>
</dbReference>
<keyword evidence="4 12" id="KW-0813">Transport</keyword>
<keyword evidence="11 12" id="KW-0472">Membrane</keyword>
<reference evidence="13" key="1">
    <citation type="submission" date="2023-07" db="EMBL/GenBank/DDBJ databases">
        <authorList>
            <consortium name="CYATHOMIX"/>
        </authorList>
    </citation>
    <scope>NUCLEOTIDE SEQUENCE</scope>
    <source>
        <strain evidence="13">N/A</strain>
    </source>
</reference>
<keyword evidence="5" id="KW-1003">Cell membrane</keyword>
<keyword evidence="9 12" id="KW-1133">Transmembrane helix</keyword>
<feature type="transmembrane region" description="Helical" evidence="12">
    <location>
        <begin position="110"/>
        <end position="129"/>
    </location>
</feature>
<comment type="function">
    <text evidence="12">Mediates sugar transport across membranes.</text>
</comment>
<dbReference type="GO" id="GO:0051119">
    <property type="term" value="F:sugar transmembrane transporter activity"/>
    <property type="evidence" value="ECO:0007669"/>
    <property type="project" value="InterPro"/>
</dbReference>
<dbReference type="FunFam" id="1.20.1280.290:FF:000004">
    <property type="entry name" value="Sugar transporter SWEET"/>
    <property type="match status" value="1"/>
</dbReference>
<protein>
    <recommendedName>
        <fullName evidence="12">Sugar transporter SWEET</fullName>
    </recommendedName>
</protein>
<comment type="subcellular location">
    <subcellularLocation>
        <location evidence="1 12">Cell membrane</location>
        <topology evidence="1 12">Multi-pass membrane protein</topology>
    </subcellularLocation>
    <subcellularLocation>
        <location evidence="2">Golgi apparatus membrane</location>
        <topology evidence="2">Multi-pass membrane protein</topology>
    </subcellularLocation>
</comment>
<keyword evidence="10" id="KW-0333">Golgi apparatus</keyword>
<dbReference type="Gene3D" id="1.20.1280.290">
    <property type="match status" value="2"/>
</dbReference>
<evidence type="ECO:0000256" key="4">
    <source>
        <dbReference type="ARBA" id="ARBA00022448"/>
    </source>
</evidence>
<keyword evidence="6 12" id="KW-0762">Sugar transport</keyword>